<dbReference type="Proteomes" id="UP000011096">
    <property type="component" value="Unassembled WGS sequence"/>
</dbReference>
<comment type="caution">
    <text evidence="1">The sequence shown here is derived from an EMBL/GenBank/DDBJ whole genome shotgun (WGS) entry which is preliminary data.</text>
</comment>
<gene>
    <name evidence="1" type="ORF">CGGC5_v012644</name>
</gene>
<reference evidence="1 2" key="1">
    <citation type="submission" date="2012-08" db="EMBL/GenBank/DDBJ databases">
        <authorList>
            <person name="Gan P.H.P."/>
            <person name="Ikeda K."/>
            <person name="Irieda H."/>
            <person name="Narusaka M."/>
            <person name="O'Connell R.J."/>
            <person name="Narusaka Y."/>
            <person name="Takano Y."/>
            <person name="Kubo Y."/>
            <person name="Shirasu K."/>
        </authorList>
    </citation>
    <scope>NUCLEOTIDE SEQUENCE [LARGE SCALE GENOMIC DNA]</scope>
    <source>
        <strain evidence="1 2">Nara gc5</strain>
    </source>
</reference>
<dbReference type="GeneID" id="43614301"/>
<dbReference type="AlphaFoldDB" id="A0A7J6IQ68"/>
<dbReference type="InParanoid" id="A0A7J6IQ68"/>
<reference evidence="1 2" key="2">
    <citation type="submission" date="2020-04" db="EMBL/GenBank/DDBJ databases">
        <title>Genome sequencing and assembly of multiple isolates from the Colletotrichum gloeosporioides species complex.</title>
        <authorList>
            <person name="Gan P."/>
            <person name="Shirasu K."/>
        </authorList>
    </citation>
    <scope>NUCLEOTIDE SEQUENCE [LARGE SCALE GENOMIC DNA]</scope>
    <source>
        <strain evidence="1 2">Nara gc5</strain>
    </source>
</reference>
<accession>A0A7J6IQ68</accession>
<evidence type="ECO:0000313" key="2">
    <source>
        <dbReference type="Proteomes" id="UP000011096"/>
    </source>
</evidence>
<organism evidence="1 2">
    <name type="scientific">Colletotrichum fructicola (strain Nara gc5)</name>
    <name type="common">Anthracnose fungus</name>
    <name type="synonym">Colletotrichum gloeosporioides (strain Nara gc5)</name>
    <dbReference type="NCBI Taxonomy" id="1213859"/>
    <lineage>
        <taxon>Eukaryota</taxon>
        <taxon>Fungi</taxon>
        <taxon>Dikarya</taxon>
        <taxon>Ascomycota</taxon>
        <taxon>Pezizomycotina</taxon>
        <taxon>Sordariomycetes</taxon>
        <taxon>Hypocreomycetidae</taxon>
        <taxon>Glomerellales</taxon>
        <taxon>Glomerellaceae</taxon>
        <taxon>Colletotrichum</taxon>
        <taxon>Colletotrichum gloeosporioides species complex</taxon>
    </lineage>
</organism>
<sequence>MDWALDHSPLSLCDVDLRKVFRYEPGSATVIRLNASSTEPRVWVLNDEQWKEWILDNPPAGEYAEANMTLV</sequence>
<evidence type="ECO:0000313" key="1">
    <source>
        <dbReference type="EMBL" id="KAF4479055.1"/>
    </source>
</evidence>
<name>A0A7J6IQ68_COLFN</name>
<proteinExistence type="predicted"/>
<keyword evidence="2" id="KW-1185">Reference proteome</keyword>
<protein>
    <submittedName>
        <fullName evidence="1">Uncharacterized protein</fullName>
    </submittedName>
</protein>
<dbReference type="RefSeq" id="XP_031890247.2">
    <property type="nucleotide sequence ID" value="XM_032030229.2"/>
</dbReference>
<dbReference type="EMBL" id="ANPB02000007">
    <property type="protein sequence ID" value="KAF4479055.1"/>
    <property type="molecule type" value="Genomic_DNA"/>
</dbReference>